<sequence>MKKPFWVEKSLKEMTDQQWESLCDGCARCCLLKLEDEDSGELHFTRASCRLLDIETCRCKDYSNRKFREPECLAVRQMELEEYRWLPQTCAYRLISEGKELPEWHPLISGDNNSVKQAGISVEGFALSEEYIHPDQLDELIVELDTMIK</sequence>
<dbReference type="PANTHER" id="PTHR37421">
    <property type="entry name" value="UPF0260 PROTEIN YCGN"/>
    <property type="match status" value="1"/>
</dbReference>
<reference evidence="2 3" key="1">
    <citation type="journal article" date="2018" name="ISME J.">
        <title>Endosymbiont genomes yield clues of tubeworm success.</title>
        <authorList>
            <person name="Li Y."/>
            <person name="Liles M.R."/>
            <person name="Halanych K.M."/>
        </authorList>
    </citation>
    <scope>NUCLEOTIDE SEQUENCE [LARGE SCALE GENOMIC DNA]</scope>
    <source>
        <strain evidence="2">A1464</strain>
    </source>
</reference>
<comment type="caution">
    <text evidence="2">The sequence shown here is derived from an EMBL/GenBank/DDBJ whole genome shotgun (WGS) entry which is preliminary data.</text>
</comment>
<dbReference type="Proteomes" id="UP000254266">
    <property type="component" value="Unassembled WGS sequence"/>
</dbReference>
<dbReference type="InterPro" id="IPR008228">
    <property type="entry name" value="UCP006173"/>
</dbReference>
<proteinExistence type="inferred from homology"/>
<evidence type="ECO:0000313" key="3">
    <source>
        <dbReference type="Proteomes" id="UP000254266"/>
    </source>
</evidence>
<dbReference type="Pfam" id="PF03692">
    <property type="entry name" value="CxxCxxCC"/>
    <property type="match status" value="1"/>
</dbReference>
<gene>
    <name evidence="2" type="ORF">DIZ80_04860</name>
</gene>
<dbReference type="PANTHER" id="PTHR37421:SF1">
    <property type="entry name" value="UPF0260 PROTEIN YCGN"/>
    <property type="match status" value="1"/>
</dbReference>
<accession>A0A370DIP7</accession>
<keyword evidence="3" id="KW-1185">Reference proteome</keyword>
<evidence type="ECO:0000256" key="1">
    <source>
        <dbReference type="HAMAP-Rule" id="MF_00676"/>
    </source>
</evidence>
<organism evidence="2 3">
    <name type="scientific">endosymbiont of Galathealinum brachiosum</name>
    <dbReference type="NCBI Taxonomy" id="2200906"/>
    <lineage>
        <taxon>Bacteria</taxon>
        <taxon>Pseudomonadati</taxon>
        <taxon>Pseudomonadota</taxon>
        <taxon>Gammaproteobacteria</taxon>
        <taxon>sulfur-oxidizing symbionts</taxon>
    </lineage>
</organism>
<dbReference type="AlphaFoldDB" id="A0A370DIP7"/>
<dbReference type="NCBIfam" id="NF003501">
    <property type="entry name" value="PRK05170.1-5"/>
    <property type="match status" value="1"/>
</dbReference>
<dbReference type="InterPro" id="IPR005358">
    <property type="entry name" value="Puta_zinc/iron-chelating_dom"/>
</dbReference>
<comment type="similarity">
    <text evidence="1">Belongs to the UPF0260 family.</text>
</comment>
<evidence type="ECO:0000313" key="2">
    <source>
        <dbReference type="EMBL" id="RDH84799.1"/>
    </source>
</evidence>
<dbReference type="HAMAP" id="MF_00676">
    <property type="entry name" value="UPF0260"/>
    <property type="match status" value="1"/>
</dbReference>
<name>A0A370DIP7_9GAMM</name>
<protein>
    <recommendedName>
        <fullName evidence="1">UPF0260 protein DIZ80_04860</fullName>
    </recommendedName>
</protein>
<dbReference type="PIRSF" id="PIRSF006173">
    <property type="entry name" value="UCP006173"/>
    <property type="match status" value="1"/>
</dbReference>
<dbReference type="EMBL" id="QFXC01000007">
    <property type="protein sequence ID" value="RDH84799.1"/>
    <property type="molecule type" value="Genomic_DNA"/>
</dbReference>
<dbReference type="NCBIfam" id="NF003507">
    <property type="entry name" value="PRK05170.2-5"/>
    <property type="match status" value="1"/>
</dbReference>